<name>N4TN87_FUSC1</name>
<reference evidence="3" key="2">
    <citation type="journal article" date="2014" name="PLoS ONE">
        <title>Genome and Transcriptome Analysis of the Fungal Pathogen Fusarium oxysporum f. sp. cubense Causing Banana Vascular Wilt Disease.</title>
        <authorList>
            <person name="Guo L."/>
            <person name="Han L."/>
            <person name="Yang L."/>
            <person name="Zeng H."/>
            <person name="Fan D."/>
            <person name="Zhu Y."/>
            <person name="Feng Y."/>
            <person name="Wang G."/>
            <person name="Peng C."/>
            <person name="Jiang X."/>
            <person name="Zhou D."/>
            <person name="Ni P."/>
            <person name="Liang C."/>
            <person name="Liu L."/>
            <person name="Wang J."/>
            <person name="Mao C."/>
            <person name="Fang X."/>
            <person name="Peng M."/>
            <person name="Huang J."/>
        </authorList>
    </citation>
    <scope>NUCLEOTIDE SEQUENCE [LARGE SCALE GENOMIC DNA]</scope>
    <source>
        <strain evidence="3">race 1</strain>
    </source>
</reference>
<reference evidence="3" key="1">
    <citation type="submission" date="2012-09" db="EMBL/GenBank/DDBJ databases">
        <title>Genome sequencing and comparative transcriptomics of race 1 and race 4 of banana pathogen: Fusarium oxysporum f. sp. cubense.</title>
        <authorList>
            <person name="Fang X."/>
            <person name="Huang J."/>
        </authorList>
    </citation>
    <scope>NUCLEOTIDE SEQUENCE [LARGE SCALE GENOMIC DNA]</scope>
    <source>
        <strain evidence="3">race 1</strain>
    </source>
</reference>
<dbReference type="AlphaFoldDB" id="N4TN87"/>
<feature type="non-terminal residue" evidence="2">
    <location>
        <position position="1"/>
    </location>
</feature>
<dbReference type="VEuPathDB" id="FungiDB:FOC1_g10000285"/>
<feature type="region of interest" description="Disordered" evidence="1">
    <location>
        <begin position="12"/>
        <end position="32"/>
    </location>
</feature>
<sequence length="54" mass="5986">IDINLQVVAELSRSGGRGRSEQPGGRRCGVYSKGGYNARTYKHVLKSSEEEFNK</sequence>
<dbReference type="HOGENOM" id="CLU_206085_0_0_1"/>
<accession>N4TN87</accession>
<dbReference type="Proteomes" id="UP000016928">
    <property type="component" value="Unassembled WGS sequence"/>
</dbReference>
<evidence type="ECO:0000256" key="1">
    <source>
        <dbReference type="SAM" id="MobiDB-lite"/>
    </source>
</evidence>
<organism evidence="2 3">
    <name type="scientific">Fusarium oxysporum f. sp. cubense (strain race 1)</name>
    <name type="common">Panama disease fungus</name>
    <dbReference type="NCBI Taxonomy" id="1229664"/>
    <lineage>
        <taxon>Eukaryota</taxon>
        <taxon>Fungi</taxon>
        <taxon>Dikarya</taxon>
        <taxon>Ascomycota</taxon>
        <taxon>Pezizomycotina</taxon>
        <taxon>Sordariomycetes</taxon>
        <taxon>Hypocreomycetidae</taxon>
        <taxon>Hypocreales</taxon>
        <taxon>Nectriaceae</taxon>
        <taxon>Fusarium</taxon>
        <taxon>Fusarium oxysporum species complex</taxon>
    </lineage>
</organism>
<proteinExistence type="predicted"/>
<evidence type="ECO:0000313" key="2">
    <source>
        <dbReference type="EMBL" id="ENH64189.1"/>
    </source>
</evidence>
<dbReference type="EMBL" id="KB730530">
    <property type="protein sequence ID" value="ENH64189.1"/>
    <property type="molecule type" value="Genomic_DNA"/>
</dbReference>
<gene>
    <name evidence="2" type="ORF">FOC1_g10000285</name>
</gene>
<evidence type="ECO:0000313" key="3">
    <source>
        <dbReference type="Proteomes" id="UP000016928"/>
    </source>
</evidence>
<protein>
    <submittedName>
        <fullName evidence="2">Uncharacterized protein</fullName>
    </submittedName>
</protein>